<gene>
    <name evidence="2" type="ORF">H2200_002384</name>
</gene>
<accession>A0AA38XJ09</accession>
<evidence type="ECO:0000313" key="3">
    <source>
        <dbReference type="Proteomes" id="UP001172673"/>
    </source>
</evidence>
<dbReference type="Gene3D" id="3.30.360.10">
    <property type="entry name" value="Dihydrodipicolinate Reductase, domain 2"/>
    <property type="match status" value="2"/>
</dbReference>
<organism evidence="2 3">
    <name type="scientific">Cladophialophora chaetospira</name>
    <dbReference type="NCBI Taxonomy" id="386627"/>
    <lineage>
        <taxon>Eukaryota</taxon>
        <taxon>Fungi</taxon>
        <taxon>Dikarya</taxon>
        <taxon>Ascomycota</taxon>
        <taxon>Pezizomycotina</taxon>
        <taxon>Eurotiomycetes</taxon>
        <taxon>Chaetothyriomycetidae</taxon>
        <taxon>Chaetothyriales</taxon>
        <taxon>Herpotrichiellaceae</taxon>
        <taxon>Cladophialophora</taxon>
    </lineage>
</organism>
<dbReference type="SUPFAM" id="SSF55347">
    <property type="entry name" value="Glyceraldehyde-3-phosphate dehydrogenase-like, C-terminal domain"/>
    <property type="match status" value="1"/>
</dbReference>
<keyword evidence="3" id="KW-1185">Reference proteome</keyword>
<dbReference type="EMBL" id="JAPDRK010000003">
    <property type="protein sequence ID" value="KAJ9614248.1"/>
    <property type="molecule type" value="Genomic_DNA"/>
</dbReference>
<protein>
    <recommendedName>
        <fullName evidence="4">Gfo/Idh/MocA-like oxidoreductase C-terminal domain-containing protein</fullName>
    </recommendedName>
</protein>
<sequence>MLLRKLLLEDRVIGDTMMVNHTEPVGWWHFAHSFVRGHWRNESTSAPSLLTKSCHDVDFLLWLLCSPGPNSSEHAHLPSKITSTGSLQYFRKEYKPVAAGDATNCLSCPYEGGCKFSAKSIYTGSRFPGLASGNTEWPVDVIVPEIEDIIRTSGPDAGEKALLAKLSENYDENASIADVSARPWFGRCVYESDNDVLDNQTVTFTFDAIPSADDGGKPLKLGKVATFHMTALTKKVCERYTHISGADGEIYADGTSISVHNFSTGEDATFHPPSEGGGHGGGDGGLAKQFVLAIDQVKNHGIPVKEAQQEYIGCSLEEIVRSHAMVFAAEEARKTQLWLDFPSWWKREVESKLAHPDIAR</sequence>
<dbReference type="AlphaFoldDB" id="A0AA38XJ09"/>
<evidence type="ECO:0008006" key="4">
    <source>
        <dbReference type="Google" id="ProtNLM"/>
    </source>
</evidence>
<comment type="caution">
    <text evidence="2">The sequence shown here is derived from an EMBL/GenBank/DDBJ whole genome shotgun (WGS) entry which is preliminary data.</text>
</comment>
<evidence type="ECO:0000256" key="1">
    <source>
        <dbReference type="SAM" id="MobiDB-lite"/>
    </source>
</evidence>
<feature type="region of interest" description="Disordered" evidence="1">
    <location>
        <begin position="263"/>
        <end position="282"/>
    </location>
</feature>
<dbReference type="PANTHER" id="PTHR43377:SF12">
    <property type="entry name" value="BINDING ROSSMANN FOLD OXIDOREDUCTASE, PUTATIVE (AFU_ORTHOLOGUE AFUA_3G11840)-RELATED"/>
    <property type="match status" value="1"/>
</dbReference>
<dbReference type="PANTHER" id="PTHR43377">
    <property type="entry name" value="BILIVERDIN REDUCTASE A"/>
    <property type="match status" value="1"/>
</dbReference>
<dbReference type="Proteomes" id="UP001172673">
    <property type="component" value="Unassembled WGS sequence"/>
</dbReference>
<name>A0AA38XJ09_9EURO</name>
<dbReference type="InterPro" id="IPR051450">
    <property type="entry name" value="Gfo/Idh/MocA_Oxidoreductases"/>
</dbReference>
<evidence type="ECO:0000313" key="2">
    <source>
        <dbReference type="EMBL" id="KAJ9614248.1"/>
    </source>
</evidence>
<reference evidence="2" key="1">
    <citation type="submission" date="2022-10" db="EMBL/GenBank/DDBJ databases">
        <title>Culturing micro-colonial fungi from biological soil crusts in the Mojave desert and describing Neophaeococcomyces mojavensis, and introducing the new genera and species Taxawa tesnikishii.</title>
        <authorList>
            <person name="Kurbessoian T."/>
            <person name="Stajich J.E."/>
        </authorList>
    </citation>
    <scope>NUCLEOTIDE SEQUENCE</scope>
    <source>
        <strain evidence="2">TK_41</strain>
    </source>
</reference>
<proteinExistence type="predicted"/>